<keyword evidence="3" id="KW-1185">Reference proteome</keyword>
<gene>
    <name evidence="2" type="ORF">IC621_01935</name>
</gene>
<comment type="caution">
    <text evidence="2">The sequence shown here is derived from an EMBL/GenBank/DDBJ whole genome shotgun (WGS) entry which is preliminary data.</text>
</comment>
<dbReference type="SUPFAM" id="SSF81606">
    <property type="entry name" value="PP2C-like"/>
    <property type="match status" value="1"/>
</dbReference>
<dbReference type="AlphaFoldDB" id="A0A926RUV4"/>
<sequence>MKLSYYQLKGPSKKVSEDAFVINEHANLFGVFDGATPLVDFTNEEGFNGAYLAANLFRNYFSSKKSYPNLDKHVIKCNDLLKKLMIKNGIDMKEKHHLWSTCVVIISLHRELIELAHLGDSMIIIEQSDGKITLLTKDTLKGLNDRAKKKRAKDRKKGIPLPDEEVYEKDIKRKLIYNRWLANTKEGYSVANGMEEAAEFIDFQRIDRKLVKSVLLLSDGLFHPELSLTDIFLEVQKKGIESYIHSLQNFEESNGLYSDDKTGIFLEL</sequence>
<dbReference type="EMBL" id="JACXAI010000002">
    <property type="protein sequence ID" value="MBD1378978.1"/>
    <property type="molecule type" value="Genomic_DNA"/>
</dbReference>
<organism evidence="2 3">
    <name type="scientific">Metabacillus arenae</name>
    <dbReference type="NCBI Taxonomy" id="2771434"/>
    <lineage>
        <taxon>Bacteria</taxon>
        <taxon>Bacillati</taxon>
        <taxon>Bacillota</taxon>
        <taxon>Bacilli</taxon>
        <taxon>Bacillales</taxon>
        <taxon>Bacillaceae</taxon>
        <taxon>Metabacillus</taxon>
    </lineage>
</organism>
<dbReference type="RefSeq" id="WP_191155208.1">
    <property type="nucleotide sequence ID" value="NZ_JACXAI010000002.1"/>
</dbReference>
<evidence type="ECO:0000313" key="2">
    <source>
        <dbReference type="EMBL" id="MBD1378978.1"/>
    </source>
</evidence>
<accession>A0A926RUV4</accession>
<dbReference type="Pfam" id="PF13672">
    <property type="entry name" value="PP2C_2"/>
    <property type="match status" value="1"/>
</dbReference>
<reference evidence="2" key="1">
    <citation type="submission" date="2020-09" db="EMBL/GenBank/DDBJ databases">
        <title>A novel bacterium of genus Bacillus, isolated from South China Sea.</title>
        <authorList>
            <person name="Huang H."/>
            <person name="Mo K."/>
            <person name="Hu Y."/>
        </authorList>
    </citation>
    <scope>NUCLEOTIDE SEQUENCE</scope>
    <source>
        <strain evidence="2">IB182487</strain>
    </source>
</reference>
<name>A0A926RUV4_9BACI</name>
<dbReference type="InterPro" id="IPR036457">
    <property type="entry name" value="PPM-type-like_dom_sf"/>
</dbReference>
<dbReference type="Proteomes" id="UP000626844">
    <property type="component" value="Unassembled WGS sequence"/>
</dbReference>
<evidence type="ECO:0000259" key="1">
    <source>
        <dbReference type="Pfam" id="PF13672"/>
    </source>
</evidence>
<feature type="domain" description="PPM-type phosphatase" evidence="1">
    <location>
        <begin position="15"/>
        <end position="229"/>
    </location>
</feature>
<dbReference type="InterPro" id="IPR001932">
    <property type="entry name" value="PPM-type_phosphatase-like_dom"/>
</dbReference>
<dbReference type="Gene3D" id="3.60.40.10">
    <property type="entry name" value="PPM-type phosphatase domain"/>
    <property type="match status" value="1"/>
</dbReference>
<protein>
    <submittedName>
        <fullName evidence="2">Protein phosphatase 2C domain-containing protein</fullName>
    </submittedName>
</protein>
<proteinExistence type="predicted"/>
<evidence type="ECO:0000313" key="3">
    <source>
        <dbReference type="Proteomes" id="UP000626844"/>
    </source>
</evidence>